<feature type="compositionally biased region" description="Polar residues" evidence="5">
    <location>
        <begin position="130"/>
        <end position="140"/>
    </location>
</feature>
<dbReference type="InterPro" id="IPR007527">
    <property type="entry name" value="Znf_SWIM"/>
</dbReference>
<dbReference type="Pfam" id="PF04434">
    <property type="entry name" value="SWIM"/>
    <property type="match status" value="1"/>
</dbReference>
<feature type="domain" description="SWIM-type" evidence="6">
    <location>
        <begin position="25"/>
        <end position="71"/>
    </location>
</feature>
<evidence type="ECO:0000256" key="4">
    <source>
        <dbReference type="PROSITE-ProRule" id="PRU00325"/>
    </source>
</evidence>
<accession>A0AAV6X9P6</accession>
<evidence type="ECO:0000313" key="8">
    <source>
        <dbReference type="Proteomes" id="UP000826271"/>
    </source>
</evidence>
<dbReference type="InterPro" id="IPR006564">
    <property type="entry name" value="Znf_PMZ"/>
</dbReference>
<dbReference type="Proteomes" id="UP000826271">
    <property type="component" value="Unassembled WGS sequence"/>
</dbReference>
<evidence type="ECO:0000256" key="3">
    <source>
        <dbReference type="ARBA" id="ARBA00022833"/>
    </source>
</evidence>
<sequence>MYNNFKAKFSGQELKNLFWKAASTYNVKQDMREMREIERVHPKSVRHCSCGMFQLVGYPCCHAIAACDDHRLELDDYVDDCLKEDTYLRVYRHMINHVPGIHDFEVSSLGKIEPPQVKPSEANVDEQHVNEQPNVSEALF</sequence>
<evidence type="ECO:0000256" key="1">
    <source>
        <dbReference type="ARBA" id="ARBA00022723"/>
    </source>
</evidence>
<keyword evidence="2 4" id="KW-0863">Zinc-finger</keyword>
<gene>
    <name evidence="7" type="ORF">BUALT_Bualt08G0025700</name>
</gene>
<evidence type="ECO:0000259" key="6">
    <source>
        <dbReference type="PROSITE" id="PS50966"/>
    </source>
</evidence>
<evidence type="ECO:0000256" key="2">
    <source>
        <dbReference type="ARBA" id="ARBA00022771"/>
    </source>
</evidence>
<dbReference type="SMART" id="SM00575">
    <property type="entry name" value="ZnF_PMZ"/>
    <property type="match status" value="1"/>
</dbReference>
<organism evidence="7 8">
    <name type="scientific">Buddleja alternifolia</name>
    <dbReference type="NCBI Taxonomy" id="168488"/>
    <lineage>
        <taxon>Eukaryota</taxon>
        <taxon>Viridiplantae</taxon>
        <taxon>Streptophyta</taxon>
        <taxon>Embryophyta</taxon>
        <taxon>Tracheophyta</taxon>
        <taxon>Spermatophyta</taxon>
        <taxon>Magnoliopsida</taxon>
        <taxon>eudicotyledons</taxon>
        <taxon>Gunneridae</taxon>
        <taxon>Pentapetalae</taxon>
        <taxon>asterids</taxon>
        <taxon>lamiids</taxon>
        <taxon>Lamiales</taxon>
        <taxon>Scrophulariaceae</taxon>
        <taxon>Buddlejeae</taxon>
        <taxon>Buddleja</taxon>
    </lineage>
</organism>
<proteinExistence type="predicted"/>
<reference evidence="7" key="1">
    <citation type="submission" date="2019-10" db="EMBL/GenBank/DDBJ databases">
        <authorList>
            <person name="Zhang R."/>
            <person name="Pan Y."/>
            <person name="Wang J."/>
            <person name="Ma R."/>
            <person name="Yu S."/>
        </authorList>
    </citation>
    <scope>NUCLEOTIDE SEQUENCE</scope>
    <source>
        <strain evidence="7">LA-IB0</strain>
        <tissue evidence="7">Leaf</tissue>
    </source>
</reference>
<name>A0AAV6X9P6_9LAMI</name>
<protein>
    <recommendedName>
        <fullName evidence="6">SWIM-type domain-containing protein</fullName>
    </recommendedName>
</protein>
<keyword evidence="3" id="KW-0862">Zinc</keyword>
<feature type="region of interest" description="Disordered" evidence="5">
    <location>
        <begin position="117"/>
        <end position="140"/>
    </location>
</feature>
<keyword evidence="1" id="KW-0479">Metal-binding</keyword>
<dbReference type="GO" id="GO:0008270">
    <property type="term" value="F:zinc ion binding"/>
    <property type="evidence" value="ECO:0007669"/>
    <property type="project" value="UniProtKB-KW"/>
</dbReference>
<keyword evidence="8" id="KW-1185">Reference proteome</keyword>
<dbReference type="EMBL" id="WHWC01000008">
    <property type="protein sequence ID" value="KAG8377367.1"/>
    <property type="molecule type" value="Genomic_DNA"/>
</dbReference>
<comment type="caution">
    <text evidence="7">The sequence shown here is derived from an EMBL/GenBank/DDBJ whole genome shotgun (WGS) entry which is preliminary data.</text>
</comment>
<evidence type="ECO:0000313" key="7">
    <source>
        <dbReference type="EMBL" id="KAG8377367.1"/>
    </source>
</evidence>
<dbReference type="PROSITE" id="PS50966">
    <property type="entry name" value="ZF_SWIM"/>
    <property type="match status" value="1"/>
</dbReference>
<dbReference type="AlphaFoldDB" id="A0AAV6X9P6"/>
<evidence type="ECO:0000256" key="5">
    <source>
        <dbReference type="SAM" id="MobiDB-lite"/>
    </source>
</evidence>